<dbReference type="InterPro" id="IPR000266">
    <property type="entry name" value="Ribosomal_uS17"/>
</dbReference>
<dbReference type="AlphaFoldDB" id="A0A1C9C9M4"/>
<name>A0A1C9C9M4_9FLOR</name>
<evidence type="ECO:0000256" key="3">
    <source>
        <dbReference type="ARBA" id="ARBA00011458"/>
    </source>
</evidence>
<dbReference type="NCBIfam" id="TIGR03635">
    <property type="entry name" value="uS17_bact"/>
    <property type="match status" value="1"/>
</dbReference>
<dbReference type="PANTHER" id="PTHR10744:SF1">
    <property type="entry name" value="SMALL RIBOSOMAL SUBUNIT PROTEIN US17M"/>
    <property type="match status" value="1"/>
</dbReference>
<dbReference type="RefSeq" id="YP_009296143.1">
    <property type="nucleotide sequence ID" value="NC_031169.1"/>
</dbReference>
<accession>A0A1C9C9M4</accession>
<comment type="similarity">
    <text evidence="2 10">Belongs to the universal ribosomal protein uS17 family.</text>
</comment>
<evidence type="ECO:0000256" key="4">
    <source>
        <dbReference type="ARBA" id="ARBA00022730"/>
    </source>
</evidence>
<keyword evidence="6 10" id="KW-0689">Ribosomal protein</keyword>
<evidence type="ECO:0000256" key="5">
    <source>
        <dbReference type="ARBA" id="ARBA00022884"/>
    </source>
</evidence>
<reference evidence="11" key="1">
    <citation type="journal article" date="2016" name="BMC Biol.">
        <title>Parallel evolution of highly conserved plastid genome architecture in red seaweeds and seed plants.</title>
        <authorList>
            <person name="Lee J."/>
            <person name="Cho C.H."/>
            <person name="Park S.I."/>
            <person name="Choi J.W."/>
            <person name="Song H.S."/>
            <person name="West J.A."/>
            <person name="Bhattacharya D."/>
            <person name="Yoon H.S."/>
        </authorList>
    </citation>
    <scope>NUCLEOTIDE SEQUENCE</scope>
</reference>
<gene>
    <name evidence="11" type="primary">rps17</name>
    <name evidence="11" type="ORF">Schiz_195</name>
</gene>
<evidence type="ECO:0000256" key="2">
    <source>
        <dbReference type="ARBA" id="ARBA00010254"/>
    </source>
</evidence>
<evidence type="ECO:0000256" key="1">
    <source>
        <dbReference type="ARBA" id="ARBA00002932"/>
    </source>
</evidence>
<dbReference type="EMBL" id="KX284712">
    <property type="protein sequence ID" value="AOM65078.1"/>
    <property type="molecule type" value="Genomic_DNA"/>
</dbReference>
<dbReference type="GO" id="GO:0006412">
    <property type="term" value="P:translation"/>
    <property type="evidence" value="ECO:0007669"/>
    <property type="project" value="InterPro"/>
</dbReference>
<keyword evidence="4" id="KW-0699">rRNA-binding</keyword>
<dbReference type="Pfam" id="PF00366">
    <property type="entry name" value="Ribosomal_S17"/>
    <property type="match status" value="1"/>
</dbReference>
<dbReference type="SUPFAM" id="SSF50249">
    <property type="entry name" value="Nucleic acid-binding proteins"/>
    <property type="match status" value="1"/>
</dbReference>
<keyword evidence="7 10" id="KW-0687">Ribonucleoprotein</keyword>
<dbReference type="InterPro" id="IPR019984">
    <property type="entry name" value="Ribosomal_uS17_bact/chlr"/>
</dbReference>
<dbReference type="InterPro" id="IPR012340">
    <property type="entry name" value="NA-bd_OB-fold"/>
</dbReference>
<dbReference type="GO" id="GO:0003735">
    <property type="term" value="F:structural constituent of ribosome"/>
    <property type="evidence" value="ECO:0007669"/>
    <property type="project" value="InterPro"/>
</dbReference>
<dbReference type="InterPro" id="IPR019979">
    <property type="entry name" value="Ribosomal_uS17_CS"/>
</dbReference>
<dbReference type="NCBIfam" id="NF004123">
    <property type="entry name" value="PRK05610.1"/>
    <property type="match status" value="1"/>
</dbReference>
<comment type="subunit">
    <text evidence="3">Part of the 30S ribosomal subunit.</text>
</comment>
<organism evidence="11">
    <name type="scientific">Schizymenia dubyi</name>
    <dbReference type="NCBI Taxonomy" id="38368"/>
    <lineage>
        <taxon>Eukaryota</taxon>
        <taxon>Rhodophyta</taxon>
        <taxon>Florideophyceae</taxon>
        <taxon>Rhodymeniophycidae</taxon>
        <taxon>Nemastomatales</taxon>
        <taxon>Schizymeniaceae</taxon>
        <taxon>Schizymenia</taxon>
    </lineage>
</organism>
<evidence type="ECO:0000256" key="6">
    <source>
        <dbReference type="ARBA" id="ARBA00022980"/>
    </source>
</evidence>
<evidence type="ECO:0000313" key="11">
    <source>
        <dbReference type="EMBL" id="AOM65078.1"/>
    </source>
</evidence>
<dbReference type="Gene3D" id="2.40.50.140">
    <property type="entry name" value="Nucleic acid-binding proteins"/>
    <property type="match status" value="1"/>
</dbReference>
<keyword evidence="11" id="KW-0934">Plastid</keyword>
<evidence type="ECO:0000256" key="8">
    <source>
        <dbReference type="ARBA" id="ARBA00035251"/>
    </source>
</evidence>
<keyword evidence="5" id="KW-0694">RNA-binding</keyword>
<dbReference type="CDD" id="cd00364">
    <property type="entry name" value="Ribosomal_uS17"/>
    <property type="match status" value="1"/>
</dbReference>
<proteinExistence type="inferred from homology"/>
<dbReference type="GO" id="GO:0022627">
    <property type="term" value="C:cytosolic small ribosomal subunit"/>
    <property type="evidence" value="ECO:0007669"/>
    <property type="project" value="TreeGrafter"/>
</dbReference>
<evidence type="ECO:0000256" key="10">
    <source>
        <dbReference type="RuleBase" id="RU003872"/>
    </source>
</evidence>
<evidence type="ECO:0000256" key="9">
    <source>
        <dbReference type="ARBA" id="ARBA00035308"/>
    </source>
</evidence>
<comment type="function">
    <text evidence="1">One of the primary rRNA binding proteins, it binds specifically to the 5'-end of 16S ribosomal RNA.</text>
</comment>
<dbReference type="GeneID" id="29072414"/>
<protein>
    <recommendedName>
        <fullName evidence="8">Small ribosomal subunit protein uS17c</fullName>
    </recommendedName>
    <alternativeName>
        <fullName evidence="9">30S ribosomal protein S17, chloroplastic</fullName>
    </alternativeName>
</protein>
<geneLocation type="plastid" evidence="11"/>
<dbReference type="PRINTS" id="PR00973">
    <property type="entry name" value="RIBOSOMALS17"/>
</dbReference>
<dbReference type="HAMAP" id="MF_01345_B">
    <property type="entry name" value="Ribosomal_uS17_B"/>
    <property type="match status" value="1"/>
</dbReference>
<dbReference type="GO" id="GO:0019843">
    <property type="term" value="F:rRNA binding"/>
    <property type="evidence" value="ECO:0007669"/>
    <property type="project" value="UniProtKB-KW"/>
</dbReference>
<sequence length="78" mass="9019">MQSKEAIGMVISNKMDKTITVAVKTKISHKKYSKIISKTNKYYAHDINNECNIGDVVQIKETRPISKNKRWILIKKII</sequence>
<dbReference type="PANTHER" id="PTHR10744">
    <property type="entry name" value="40S RIBOSOMAL PROTEIN S11 FAMILY MEMBER"/>
    <property type="match status" value="1"/>
</dbReference>
<dbReference type="PROSITE" id="PS00056">
    <property type="entry name" value="RIBOSOMAL_S17"/>
    <property type="match status" value="1"/>
</dbReference>
<evidence type="ECO:0000256" key="7">
    <source>
        <dbReference type="ARBA" id="ARBA00023274"/>
    </source>
</evidence>